<evidence type="ECO:0000313" key="5">
    <source>
        <dbReference type="Proteomes" id="UP000250140"/>
    </source>
</evidence>
<keyword evidence="3" id="KW-0732">Signal</keyword>
<keyword evidence="5" id="KW-1185">Reference proteome</keyword>
<accession>A0A8E2EUA3</accession>
<organism evidence="4 5">
    <name type="scientific">Glonium stellatum</name>
    <dbReference type="NCBI Taxonomy" id="574774"/>
    <lineage>
        <taxon>Eukaryota</taxon>
        <taxon>Fungi</taxon>
        <taxon>Dikarya</taxon>
        <taxon>Ascomycota</taxon>
        <taxon>Pezizomycotina</taxon>
        <taxon>Dothideomycetes</taxon>
        <taxon>Pleosporomycetidae</taxon>
        <taxon>Gloniales</taxon>
        <taxon>Gloniaceae</taxon>
        <taxon>Glonium</taxon>
    </lineage>
</organism>
<gene>
    <name evidence="4" type="ORF">AOQ84DRAFT_414561</name>
</gene>
<keyword evidence="2" id="KW-1133">Transmembrane helix</keyword>
<reference evidence="4 5" key="1">
    <citation type="journal article" date="2016" name="Nat. Commun.">
        <title>Ectomycorrhizal ecology is imprinted in the genome of the dominant symbiotic fungus Cenococcum geophilum.</title>
        <authorList>
            <consortium name="DOE Joint Genome Institute"/>
            <person name="Peter M."/>
            <person name="Kohler A."/>
            <person name="Ohm R.A."/>
            <person name="Kuo A."/>
            <person name="Krutzmann J."/>
            <person name="Morin E."/>
            <person name="Arend M."/>
            <person name="Barry K.W."/>
            <person name="Binder M."/>
            <person name="Choi C."/>
            <person name="Clum A."/>
            <person name="Copeland A."/>
            <person name="Grisel N."/>
            <person name="Haridas S."/>
            <person name="Kipfer T."/>
            <person name="LaButti K."/>
            <person name="Lindquist E."/>
            <person name="Lipzen A."/>
            <person name="Maire R."/>
            <person name="Meier B."/>
            <person name="Mihaltcheva S."/>
            <person name="Molinier V."/>
            <person name="Murat C."/>
            <person name="Poggeler S."/>
            <person name="Quandt C.A."/>
            <person name="Sperisen C."/>
            <person name="Tritt A."/>
            <person name="Tisserant E."/>
            <person name="Crous P.W."/>
            <person name="Henrissat B."/>
            <person name="Nehls U."/>
            <person name="Egli S."/>
            <person name="Spatafora J.W."/>
            <person name="Grigoriev I.V."/>
            <person name="Martin F.M."/>
        </authorList>
    </citation>
    <scope>NUCLEOTIDE SEQUENCE [LARGE SCALE GENOMIC DNA]</scope>
    <source>
        <strain evidence="4 5">CBS 207.34</strain>
    </source>
</reference>
<evidence type="ECO:0000256" key="1">
    <source>
        <dbReference type="SAM" id="MobiDB-lite"/>
    </source>
</evidence>
<dbReference type="Proteomes" id="UP000250140">
    <property type="component" value="Unassembled WGS sequence"/>
</dbReference>
<protein>
    <recommendedName>
        <fullName evidence="6">Mid2 domain-containing protein</fullName>
    </recommendedName>
</protein>
<feature type="transmembrane region" description="Helical" evidence="2">
    <location>
        <begin position="170"/>
        <end position="192"/>
    </location>
</feature>
<evidence type="ECO:0000313" key="4">
    <source>
        <dbReference type="EMBL" id="OCL05022.1"/>
    </source>
</evidence>
<proteinExistence type="predicted"/>
<dbReference type="EMBL" id="KV750388">
    <property type="protein sequence ID" value="OCL05022.1"/>
    <property type="molecule type" value="Genomic_DNA"/>
</dbReference>
<keyword evidence="2" id="KW-0472">Membrane</keyword>
<sequence>MKFQTQASIYFLAFSSAVSAICYFPNGFTTSQHVACDNNDQSPCCPPGYACLSNRLCVQTDAKNDTVGYARGSCTDKTWRSSLCPNFCVRGGAPWNDLLNRIQPMRKCDDNNAGLYYCADGNVDAVDCAKPSAVVTLGPATTMTVIGTTQTGQTSTTGAAQGRGSSRATAIGVGVGVPIGILLVGVVGFSLCRWRRQRTREPEMLPSCPVGNGYGGYRAHKGSVNEANGNTPLYQQPVEAPMSEVGEMPGDAVHLSPIELPATEPR</sequence>
<name>A0A8E2EUA3_9PEZI</name>
<feature type="signal peptide" evidence="3">
    <location>
        <begin position="1"/>
        <end position="20"/>
    </location>
</feature>
<evidence type="ECO:0000256" key="3">
    <source>
        <dbReference type="SAM" id="SignalP"/>
    </source>
</evidence>
<dbReference type="AlphaFoldDB" id="A0A8E2EUA3"/>
<keyword evidence="2" id="KW-0812">Transmembrane</keyword>
<dbReference type="OrthoDB" id="5215637at2759"/>
<evidence type="ECO:0008006" key="6">
    <source>
        <dbReference type="Google" id="ProtNLM"/>
    </source>
</evidence>
<feature type="chain" id="PRO_5034701954" description="Mid2 domain-containing protein" evidence="3">
    <location>
        <begin position="21"/>
        <end position="266"/>
    </location>
</feature>
<evidence type="ECO:0000256" key="2">
    <source>
        <dbReference type="SAM" id="Phobius"/>
    </source>
</evidence>
<feature type="region of interest" description="Disordered" evidence="1">
    <location>
        <begin position="246"/>
        <end position="266"/>
    </location>
</feature>